<dbReference type="InterPro" id="IPR038071">
    <property type="entry name" value="UROD/MetE-like_sf"/>
</dbReference>
<dbReference type="NCBIfam" id="TIGR01464">
    <property type="entry name" value="hemE"/>
    <property type="match status" value="1"/>
</dbReference>
<dbReference type="PANTHER" id="PTHR21091:SF169">
    <property type="entry name" value="UROPORPHYRINOGEN DECARBOXYLASE"/>
    <property type="match status" value="1"/>
</dbReference>
<evidence type="ECO:0000256" key="2">
    <source>
        <dbReference type="ARBA" id="ARBA00009935"/>
    </source>
</evidence>
<dbReference type="PANTHER" id="PTHR21091">
    <property type="entry name" value="METHYLTETRAHYDROFOLATE:HOMOCYSTEINE METHYLTRANSFERASE RELATED"/>
    <property type="match status" value="1"/>
</dbReference>
<comment type="caution">
    <text evidence="12">The sequence shown here is derived from an EMBL/GenBank/DDBJ whole genome shotgun (WGS) entry which is preliminary data.</text>
</comment>
<evidence type="ECO:0000256" key="8">
    <source>
        <dbReference type="RuleBase" id="RU000554"/>
    </source>
</evidence>
<evidence type="ECO:0000256" key="4">
    <source>
        <dbReference type="ARBA" id="ARBA00022793"/>
    </source>
</evidence>
<dbReference type="UniPathway" id="UPA00251">
    <property type="reaction ID" value="UER00321"/>
</dbReference>
<evidence type="ECO:0000259" key="10">
    <source>
        <dbReference type="PROSITE" id="PS00906"/>
    </source>
</evidence>
<gene>
    <name evidence="12" type="primary">hemE</name>
    <name evidence="12" type="ORF">COB21_02910</name>
</gene>
<dbReference type="Pfam" id="PF01208">
    <property type="entry name" value="URO-D"/>
    <property type="match status" value="1"/>
</dbReference>
<evidence type="ECO:0000256" key="7">
    <source>
        <dbReference type="NCBIfam" id="TIGR01464"/>
    </source>
</evidence>
<dbReference type="InterPro" id="IPR000257">
    <property type="entry name" value="Uroporphyrinogen_deCOase"/>
</dbReference>
<dbReference type="EMBL" id="NVUK01000015">
    <property type="protein sequence ID" value="PCI77554.1"/>
    <property type="molecule type" value="Genomic_DNA"/>
</dbReference>
<dbReference type="PROSITE" id="PS00906">
    <property type="entry name" value="UROD_1"/>
    <property type="match status" value="1"/>
</dbReference>
<evidence type="ECO:0000313" key="13">
    <source>
        <dbReference type="Proteomes" id="UP000218775"/>
    </source>
</evidence>
<dbReference type="GO" id="GO:0004853">
    <property type="term" value="F:uroporphyrinogen decarboxylase activity"/>
    <property type="evidence" value="ECO:0007669"/>
    <property type="project" value="UniProtKB-UniRule"/>
</dbReference>
<evidence type="ECO:0000259" key="11">
    <source>
        <dbReference type="PROSITE" id="PS00907"/>
    </source>
</evidence>
<dbReference type="Gene3D" id="3.20.20.210">
    <property type="match status" value="1"/>
</dbReference>
<dbReference type="AlphaFoldDB" id="A0A2A4X4W3"/>
<reference evidence="13" key="1">
    <citation type="submission" date="2017-08" db="EMBL/GenBank/DDBJ databases">
        <title>A dynamic microbial community with high functional redundancy inhabits the cold, oxic subseafloor aquifer.</title>
        <authorList>
            <person name="Tully B.J."/>
            <person name="Wheat C.G."/>
            <person name="Glazer B.T."/>
            <person name="Huber J.A."/>
        </authorList>
    </citation>
    <scope>NUCLEOTIDE SEQUENCE [LARGE SCALE GENOMIC DNA]</scope>
</reference>
<comment type="catalytic activity">
    <reaction evidence="8">
        <text>uroporphyrinogen III + 4 H(+) = coproporphyrinogen III + 4 CO2</text>
        <dbReference type="Rhea" id="RHEA:19865"/>
        <dbReference type="ChEBI" id="CHEBI:15378"/>
        <dbReference type="ChEBI" id="CHEBI:16526"/>
        <dbReference type="ChEBI" id="CHEBI:57308"/>
        <dbReference type="ChEBI" id="CHEBI:57309"/>
        <dbReference type="EC" id="4.1.1.37"/>
    </reaction>
</comment>
<name>A0A2A4X4W3_UNCAE</name>
<evidence type="ECO:0000256" key="9">
    <source>
        <dbReference type="RuleBase" id="RU004169"/>
    </source>
</evidence>
<evidence type="ECO:0000313" key="12">
    <source>
        <dbReference type="EMBL" id="PCI77554.1"/>
    </source>
</evidence>
<keyword evidence="5 8" id="KW-0456">Lyase</keyword>
<keyword evidence="4 8" id="KW-0210">Decarboxylase</keyword>
<evidence type="ECO:0000256" key="3">
    <source>
        <dbReference type="ARBA" id="ARBA00012288"/>
    </source>
</evidence>
<evidence type="ECO:0000256" key="5">
    <source>
        <dbReference type="ARBA" id="ARBA00023239"/>
    </source>
</evidence>
<dbReference type="GO" id="GO:0005829">
    <property type="term" value="C:cytosol"/>
    <property type="evidence" value="ECO:0007669"/>
    <property type="project" value="TreeGrafter"/>
</dbReference>
<feature type="domain" description="Uroporphyrinogen decarboxylase (URO-D)" evidence="10">
    <location>
        <begin position="18"/>
        <end position="27"/>
    </location>
</feature>
<protein>
    <recommendedName>
        <fullName evidence="3 7">Uroporphyrinogen decarboxylase</fullName>
        <ecNumber evidence="3 7">4.1.1.37</ecNumber>
    </recommendedName>
</protein>
<sequence length="337" mass="38403">MSIFLNALACQNSAHRPPIWIMRQAGRYAPSYQEIKKKYSLNQMFQSPELIEQITLMPLHDLNPDAAILFADILHIPTTLGFDVNFPQGGGIMIDPLIDHEDDFKKSQLVQDPREKLSFVFKAIRSIKQRIDVPLIGFAGGPFTVATYLFKDKAIKKWMVKAPNKVHALLQTICDQTIIFLKEQIKAGVDAIQIFESWASLLTEQEFTSFAYPYLKQIFEAISGVPTLFFSRSTHLFLDQIIKLNPSGISFDEFLNIKKIDALVPKHIAIQGNLNPYILYGTFEQIATETDKMLLSMQHSNRYIVNLGHGIMRDIPFENAQFFTQRVKDFTKSLQGA</sequence>
<dbReference type="InterPro" id="IPR006361">
    <property type="entry name" value="Uroporphyrinogen_deCO2ase_HemE"/>
</dbReference>
<keyword evidence="6 8" id="KW-0627">Porphyrin biosynthesis</keyword>
<evidence type="ECO:0000256" key="6">
    <source>
        <dbReference type="ARBA" id="ARBA00023244"/>
    </source>
</evidence>
<organism evidence="12 13">
    <name type="scientific">Aerophobetes bacterium</name>
    <dbReference type="NCBI Taxonomy" id="2030807"/>
    <lineage>
        <taxon>Bacteria</taxon>
        <taxon>Candidatus Aerophobota</taxon>
    </lineage>
</organism>
<proteinExistence type="inferred from homology"/>
<dbReference type="EC" id="4.1.1.37" evidence="3 7"/>
<dbReference type="Proteomes" id="UP000218775">
    <property type="component" value="Unassembled WGS sequence"/>
</dbReference>
<feature type="domain" description="Uroporphyrinogen decarboxylase (URO-D)" evidence="11">
    <location>
        <begin position="136"/>
        <end position="153"/>
    </location>
</feature>
<accession>A0A2A4X4W3</accession>
<dbReference type="GO" id="GO:0006782">
    <property type="term" value="P:protoporphyrinogen IX biosynthetic process"/>
    <property type="evidence" value="ECO:0007669"/>
    <property type="project" value="UniProtKB-UniPathway"/>
</dbReference>
<comment type="pathway">
    <text evidence="1 8">Porphyrin-containing compound metabolism; protoporphyrin-IX biosynthesis; coproporphyrinogen-III from 5-aminolevulinate: step 4/4.</text>
</comment>
<dbReference type="PROSITE" id="PS00907">
    <property type="entry name" value="UROD_2"/>
    <property type="match status" value="1"/>
</dbReference>
<evidence type="ECO:0000256" key="1">
    <source>
        <dbReference type="ARBA" id="ARBA00004804"/>
    </source>
</evidence>
<dbReference type="SUPFAM" id="SSF51726">
    <property type="entry name" value="UROD/MetE-like"/>
    <property type="match status" value="1"/>
</dbReference>
<comment type="similarity">
    <text evidence="2 9">Belongs to the uroporphyrinogen decarboxylase family.</text>
</comment>